<comment type="caution">
    <text evidence="1">The sequence shown here is derived from an EMBL/GenBank/DDBJ whole genome shotgun (WGS) entry which is preliminary data.</text>
</comment>
<evidence type="ECO:0000313" key="1">
    <source>
        <dbReference type="EMBL" id="DAD22354.1"/>
    </source>
</evidence>
<dbReference type="Proteomes" id="UP000607653">
    <property type="component" value="Unassembled WGS sequence"/>
</dbReference>
<sequence length="77" mass="9017">MMFVSEFIYADIAVAAFSMITNKTRLQGHGSNRKKRVDVLIFLNLKQNVIVVFYWGHKKVLRPQLQKMQDLDIVCFI</sequence>
<gene>
    <name evidence="1" type="ORF">HUJ06_023818</name>
</gene>
<reference evidence="1 2" key="1">
    <citation type="journal article" date="2020" name="Mol. Biol. Evol.">
        <title>Distinct Expression and Methylation Patterns for Genes with Different Fates following a Single Whole-Genome Duplication in Flowering Plants.</title>
        <authorList>
            <person name="Shi T."/>
            <person name="Rahmani R.S."/>
            <person name="Gugger P.F."/>
            <person name="Wang M."/>
            <person name="Li H."/>
            <person name="Zhang Y."/>
            <person name="Li Z."/>
            <person name="Wang Q."/>
            <person name="Van de Peer Y."/>
            <person name="Marchal K."/>
            <person name="Chen J."/>
        </authorList>
    </citation>
    <scope>NUCLEOTIDE SEQUENCE [LARGE SCALE GENOMIC DNA]</scope>
    <source>
        <tissue evidence="1">Leaf</tissue>
    </source>
</reference>
<name>A0A822XL66_NELNU</name>
<evidence type="ECO:0000313" key="2">
    <source>
        <dbReference type="Proteomes" id="UP000607653"/>
    </source>
</evidence>
<keyword evidence="2" id="KW-1185">Reference proteome</keyword>
<accession>A0A822XL66</accession>
<protein>
    <submittedName>
        <fullName evidence="1">Uncharacterized protein</fullName>
    </submittedName>
</protein>
<proteinExistence type="predicted"/>
<dbReference type="AlphaFoldDB" id="A0A822XL66"/>
<organism evidence="1 2">
    <name type="scientific">Nelumbo nucifera</name>
    <name type="common">Sacred lotus</name>
    <dbReference type="NCBI Taxonomy" id="4432"/>
    <lineage>
        <taxon>Eukaryota</taxon>
        <taxon>Viridiplantae</taxon>
        <taxon>Streptophyta</taxon>
        <taxon>Embryophyta</taxon>
        <taxon>Tracheophyta</taxon>
        <taxon>Spermatophyta</taxon>
        <taxon>Magnoliopsida</taxon>
        <taxon>Proteales</taxon>
        <taxon>Nelumbonaceae</taxon>
        <taxon>Nelumbo</taxon>
    </lineage>
</organism>
<dbReference type="EMBL" id="DUZY01000001">
    <property type="protein sequence ID" value="DAD22354.1"/>
    <property type="molecule type" value="Genomic_DNA"/>
</dbReference>